<reference evidence="3" key="1">
    <citation type="journal article" date="2019" name="PLoS Negl. Trop. Dis.">
        <title>Revisiting the worldwide diversity of Leptospira species in the environment.</title>
        <authorList>
            <person name="Vincent A.T."/>
            <person name="Schiettekatte O."/>
            <person name="Bourhy P."/>
            <person name="Veyrier F.J."/>
            <person name="Picardeau M."/>
        </authorList>
    </citation>
    <scope>NUCLEOTIDE SEQUENCE [LARGE SCALE GENOMIC DNA]</scope>
    <source>
        <strain evidence="3">201300427</strain>
    </source>
</reference>
<dbReference type="OrthoDB" id="9784774at2"/>
<dbReference type="GO" id="GO:0016787">
    <property type="term" value="F:hydrolase activity"/>
    <property type="evidence" value="ECO:0007669"/>
    <property type="project" value="UniProtKB-KW"/>
</dbReference>
<dbReference type="EMBL" id="RQHW01000032">
    <property type="protein sequence ID" value="TGN19309.1"/>
    <property type="molecule type" value="Genomic_DNA"/>
</dbReference>
<gene>
    <name evidence="3" type="ORF">EHS15_09410</name>
</gene>
<dbReference type="SUPFAM" id="SSF54197">
    <property type="entry name" value="HIT-like"/>
    <property type="match status" value="1"/>
</dbReference>
<organism evidence="3 4">
    <name type="scientific">Leptospira idonii</name>
    <dbReference type="NCBI Taxonomy" id="1193500"/>
    <lineage>
        <taxon>Bacteria</taxon>
        <taxon>Pseudomonadati</taxon>
        <taxon>Spirochaetota</taxon>
        <taxon>Spirochaetia</taxon>
        <taxon>Leptospirales</taxon>
        <taxon>Leptospiraceae</taxon>
        <taxon>Leptospira</taxon>
    </lineage>
</organism>
<dbReference type="InterPro" id="IPR011146">
    <property type="entry name" value="HIT-like"/>
</dbReference>
<dbReference type="AlphaFoldDB" id="A0A4R9M1Z9"/>
<accession>A0A4R9M1Z9</accession>
<dbReference type="PROSITE" id="PS51084">
    <property type="entry name" value="HIT_2"/>
    <property type="match status" value="1"/>
</dbReference>
<evidence type="ECO:0000259" key="2">
    <source>
        <dbReference type="PROSITE" id="PS51084"/>
    </source>
</evidence>
<name>A0A4R9M1Z9_9LEPT</name>
<proteinExistence type="predicted"/>
<dbReference type="Gene3D" id="3.30.428.10">
    <property type="entry name" value="HIT-like"/>
    <property type="match status" value="1"/>
</dbReference>
<comment type="caution">
    <text evidence="3">The sequence shown here is derived from an EMBL/GenBank/DDBJ whole genome shotgun (WGS) entry which is preliminary data.</text>
</comment>
<evidence type="ECO:0000313" key="4">
    <source>
        <dbReference type="Proteomes" id="UP000298058"/>
    </source>
</evidence>
<sequence length="123" mass="14135">MTHCPICMSHSEKKEILWETNHWILRKAPSTKELEGYSYLESKRHVESWTQLSEEECSDYGRILHKALSLSLQLSPSPEKIYFAAIAEQVPHLHMHLVPRYSGQEKGIKHLEVALGPGFSKPL</sequence>
<evidence type="ECO:0000256" key="1">
    <source>
        <dbReference type="PROSITE-ProRule" id="PRU00464"/>
    </source>
</evidence>
<protein>
    <submittedName>
        <fullName evidence="3">HIT family hydrolase</fullName>
    </submittedName>
</protein>
<dbReference type="InterPro" id="IPR036265">
    <property type="entry name" value="HIT-like_sf"/>
</dbReference>
<feature type="domain" description="HIT" evidence="2">
    <location>
        <begin position="36"/>
        <end position="107"/>
    </location>
</feature>
<keyword evidence="4" id="KW-1185">Reference proteome</keyword>
<dbReference type="Proteomes" id="UP000298058">
    <property type="component" value="Unassembled WGS sequence"/>
</dbReference>
<feature type="short sequence motif" description="Histidine triad motif" evidence="1">
    <location>
        <begin position="92"/>
        <end position="96"/>
    </location>
</feature>
<evidence type="ECO:0000313" key="3">
    <source>
        <dbReference type="EMBL" id="TGN19309.1"/>
    </source>
</evidence>
<keyword evidence="3" id="KW-0378">Hydrolase</keyword>